<feature type="compositionally biased region" description="Basic and acidic residues" evidence="1">
    <location>
        <begin position="99"/>
        <end position="109"/>
    </location>
</feature>
<accession>A0A0C9U489</accession>
<dbReference type="Proteomes" id="UP000054279">
    <property type="component" value="Unassembled WGS sequence"/>
</dbReference>
<protein>
    <recommendedName>
        <fullName evidence="2">PB1 domain-containing protein</fullName>
    </recommendedName>
</protein>
<name>A0A0C9U489_SPHS4</name>
<feature type="region of interest" description="Disordered" evidence="1">
    <location>
        <begin position="98"/>
        <end position="198"/>
    </location>
</feature>
<reference evidence="3 4" key="1">
    <citation type="submission" date="2014-06" db="EMBL/GenBank/DDBJ databases">
        <title>Evolutionary Origins and Diversification of the Mycorrhizal Mutualists.</title>
        <authorList>
            <consortium name="DOE Joint Genome Institute"/>
            <consortium name="Mycorrhizal Genomics Consortium"/>
            <person name="Kohler A."/>
            <person name="Kuo A."/>
            <person name="Nagy L.G."/>
            <person name="Floudas D."/>
            <person name="Copeland A."/>
            <person name="Barry K.W."/>
            <person name="Cichocki N."/>
            <person name="Veneault-Fourrey C."/>
            <person name="LaButti K."/>
            <person name="Lindquist E.A."/>
            <person name="Lipzen A."/>
            <person name="Lundell T."/>
            <person name="Morin E."/>
            <person name="Murat C."/>
            <person name="Riley R."/>
            <person name="Ohm R."/>
            <person name="Sun H."/>
            <person name="Tunlid A."/>
            <person name="Henrissat B."/>
            <person name="Grigoriev I.V."/>
            <person name="Hibbett D.S."/>
            <person name="Martin F."/>
        </authorList>
    </citation>
    <scope>NUCLEOTIDE SEQUENCE [LARGE SCALE GENOMIC DNA]</scope>
    <source>
        <strain evidence="3 4">SS14</strain>
    </source>
</reference>
<dbReference type="EMBL" id="KN837567">
    <property type="protein sequence ID" value="KIJ23902.1"/>
    <property type="molecule type" value="Genomic_DNA"/>
</dbReference>
<gene>
    <name evidence="3" type="ORF">M422DRAFT_275438</name>
</gene>
<feature type="compositionally biased region" description="Low complexity" evidence="1">
    <location>
        <begin position="169"/>
        <end position="181"/>
    </location>
</feature>
<feature type="compositionally biased region" description="Polar residues" evidence="1">
    <location>
        <begin position="131"/>
        <end position="151"/>
    </location>
</feature>
<sequence>MASTQVHIKLIQKYTPDRSVHIRMVSLPDWPSWTYLSAYIENLFDIPKDHAAVSYVDRHLEEITMSSDDELKRFFSGVPSTNGPPLVKLFVKPLTVMRNHPEKTNKETKVSSPKDTVHRSSRRRPSPVSGMPTQTSRSRIRNQGSLSTMQFSPPPPPSLFGSERDSVTPSGESISPNGSSSVKSSTRGTNCGMRNRNANVPSLRGLAEELLSDDDDEAYATASENPLVDYPDKVEMTIIARFRNDRSGRLYTSGRPVPLSAVRPSKASTRGKAPESRNHDGQLEGVQVTMEPPPPKRFNKAIQTPHGLPLRVIPLLPSDPSQWNRVNDIPTTRLPAMRVTRDPRTRWNGDVMESPMRTEGNSRFMEPSPSPLAEESGAFRTFKRFSRKALGKMRPRH</sequence>
<feature type="compositionally biased region" description="Basic and acidic residues" evidence="1">
    <location>
        <begin position="272"/>
        <end position="282"/>
    </location>
</feature>
<dbReference type="InterPro" id="IPR000270">
    <property type="entry name" value="PB1_dom"/>
</dbReference>
<dbReference type="OrthoDB" id="661148at2759"/>
<evidence type="ECO:0000259" key="2">
    <source>
        <dbReference type="Pfam" id="PF00564"/>
    </source>
</evidence>
<dbReference type="AlphaFoldDB" id="A0A0C9U489"/>
<keyword evidence="4" id="KW-1185">Reference proteome</keyword>
<evidence type="ECO:0000313" key="4">
    <source>
        <dbReference type="Proteomes" id="UP000054279"/>
    </source>
</evidence>
<proteinExistence type="predicted"/>
<feature type="domain" description="PB1" evidence="2">
    <location>
        <begin position="22"/>
        <end position="93"/>
    </location>
</feature>
<evidence type="ECO:0000256" key="1">
    <source>
        <dbReference type="SAM" id="MobiDB-lite"/>
    </source>
</evidence>
<dbReference type="HOGENOM" id="CLU_694779_0_0_1"/>
<dbReference type="Gene3D" id="3.10.20.90">
    <property type="entry name" value="Phosphatidylinositol 3-kinase Catalytic Subunit, Chain A, domain 1"/>
    <property type="match status" value="1"/>
</dbReference>
<feature type="region of interest" description="Disordered" evidence="1">
    <location>
        <begin position="251"/>
        <end position="293"/>
    </location>
</feature>
<evidence type="ECO:0000313" key="3">
    <source>
        <dbReference type="EMBL" id="KIJ23902.1"/>
    </source>
</evidence>
<dbReference type="Pfam" id="PF00564">
    <property type="entry name" value="PB1"/>
    <property type="match status" value="1"/>
</dbReference>
<feature type="region of interest" description="Disordered" evidence="1">
    <location>
        <begin position="350"/>
        <end position="376"/>
    </location>
</feature>
<organism evidence="3 4">
    <name type="scientific">Sphaerobolus stellatus (strain SS14)</name>
    <dbReference type="NCBI Taxonomy" id="990650"/>
    <lineage>
        <taxon>Eukaryota</taxon>
        <taxon>Fungi</taxon>
        <taxon>Dikarya</taxon>
        <taxon>Basidiomycota</taxon>
        <taxon>Agaricomycotina</taxon>
        <taxon>Agaricomycetes</taxon>
        <taxon>Phallomycetidae</taxon>
        <taxon>Geastrales</taxon>
        <taxon>Sphaerobolaceae</taxon>
        <taxon>Sphaerobolus</taxon>
    </lineage>
</organism>
<dbReference type="SUPFAM" id="SSF54277">
    <property type="entry name" value="CAD &amp; PB1 domains"/>
    <property type="match status" value="1"/>
</dbReference>